<dbReference type="GO" id="GO:0001666">
    <property type="term" value="P:response to hypoxia"/>
    <property type="evidence" value="ECO:0007669"/>
    <property type="project" value="TreeGrafter"/>
</dbReference>
<dbReference type="PANTHER" id="PTHR31650:SF1">
    <property type="entry name" value="WAX ESTER SYNTHASE_DIACYLGLYCEROL ACYLTRANSFERASE 4-RELATED"/>
    <property type="match status" value="1"/>
</dbReference>
<evidence type="ECO:0000259" key="1">
    <source>
        <dbReference type="Pfam" id="PF06974"/>
    </source>
</evidence>
<dbReference type="GO" id="GO:0005886">
    <property type="term" value="C:plasma membrane"/>
    <property type="evidence" value="ECO:0007669"/>
    <property type="project" value="TreeGrafter"/>
</dbReference>
<dbReference type="InterPro" id="IPR009721">
    <property type="entry name" value="O-acyltransferase_WSD1_C"/>
</dbReference>
<protein>
    <submittedName>
        <fullName evidence="2">Unannotated protein</fullName>
    </submittedName>
</protein>
<name>A0A6J5ZWH2_9ZZZZ</name>
<dbReference type="EMBL" id="CAESAN010000167">
    <property type="protein sequence ID" value="CAB4346994.1"/>
    <property type="molecule type" value="Genomic_DNA"/>
</dbReference>
<dbReference type="GO" id="GO:0071731">
    <property type="term" value="P:response to nitric oxide"/>
    <property type="evidence" value="ECO:0007669"/>
    <property type="project" value="TreeGrafter"/>
</dbReference>
<evidence type="ECO:0000313" key="2">
    <source>
        <dbReference type="EMBL" id="CAB4346994.1"/>
    </source>
</evidence>
<dbReference type="GO" id="GO:0051701">
    <property type="term" value="P:biological process involved in interaction with host"/>
    <property type="evidence" value="ECO:0007669"/>
    <property type="project" value="TreeGrafter"/>
</dbReference>
<sequence>MDTDGLVLKAMVPVSVRTEGEAGQLGNRVSALWAPLPVGEQDPAEAFAQISRTMGDLKQSDQAVAADTLTELAGFAPPTIASQAARLQNRQRLFNLVVTNVPGPQEPLYLLGRKMTALYPVVPLTRNTALGIAAMSYCGRLSFGLLADYDTLPDLGEVVEDIKGALFDLCRAAETDRHRWDSVQHDSVITAHTPDGAALSAV</sequence>
<dbReference type="Pfam" id="PF06974">
    <property type="entry name" value="WS_DGAT_C"/>
    <property type="match status" value="1"/>
</dbReference>
<proteinExistence type="predicted"/>
<gene>
    <name evidence="2" type="ORF">UFOPK3547_01546</name>
</gene>
<dbReference type="PANTHER" id="PTHR31650">
    <property type="entry name" value="O-ACYLTRANSFERASE (WSD1-LIKE) FAMILY PROTEIN"/>
    <property type="match status" value="1"/>
</dbReference>
<feature type="domain" description="O-acyltransferase WSD1 C-terminal" evidence="1">
    <location>
        <begin position="26"/>
        <end position="166"/>
    </location>
</feature>
<accession>A0A6J5ZWH2</accession>
<dbReference type="GO" id="GO:0019432">
    <property type="term" value="P:triglyceride biosynthetic process"/>
    <property type="evidence" value="ECO:0007669"/>
    <property type="project" value="TreeGrafter"/>
</dbReference>
<organism evidence="2">
    <name type="scientific">freshwater metagenome</name>
    <dbReference type="NCBI Taxonomy" id="449393"/>
    <lineage>
        <taxon>unclassified sequences</taxon>
        <taxon>metagenomes</taxon>
        <taxon>ecological metagenomes</taxon>
    </lineage>
</organism>
<dbReference type="GO" id="GO:0008374">
    <property type="term" value="F:O-acyltransferase activity"/>
    <property type="evidence" value="ECO:0007669"/>
    <property type="project" value="InterPro"/>
</dbReference>
<dbReference type="AlphaFoldDB" id="A0A6J5ZWH2"/>
<dbReference type="InterPro" id="IPR045034">
    <property type="entry name" value="O-acyltransferase_WSD1-like"/>
</dbReference>
<reference evidence="2" key="1">
    <citation type="submission" date="2020-05" db="EMBL/GenBank/DDBJ databases">
        <authorList>
            <person name="Chiriac C."/>
            <person name="Salcher M."/>
            <person name="Ghai R."/>
            <person name="Kavagutti S V."/>
        </authorList>
    </citation>
    <scope>NUCLEOTIDE SEQUENCE</scope>
</reference>